<proteinExistence type="predicted"/>
<dbReference type="GO" id="GO:0015344">
    <property type="term" value="F:siderophore uptake transmembrane transporter activity"/>
    <property type="evidence" value="ECO:0007669"/>
    <property type="project" value="TreeGrafter"/>
</dbReference>
<keyword evidence="1 2" id="KW-0732">Signal</keyword>
<dbReference type="PANTHER" id="PTHR30069:SF29">
    <property type="entry name" value="HEMOGLOBIN AND HEMOGLOBIN-HAPTOGLOBIN-BINDING PROTEIN 1-RELATED"/>
    <property type="match status" value="1"/>
</dbReference>
<dbReference type="OrthoDB" id="9803050at2"/>
<name>A0A1V9GCV9_9BACT</name>
<evidence type="ECO:0000256" key="2">
    <source>
        <dbReference type="SAM" id="SignalP"/>
    </source>
</evidence>
<dbReference type="EMBL" id="LWBP01000001">
    <property type="protein sequence ID" value="OQP68392.1"/>
    <property type="molecule type" value="Genomic_DNA"/>
</dbReference>
<evidence type="ECO:0000313" key="3">
    <source>
        <dbReference type="EMBL" id="OQP68392.1"/>
    </source>
</evidence>
<dbReference type="STRING" id="550983.A4R26_00870"/>
<keyword evidence="4" id="KW-1185">Reference proteome</keyword>
<dbReference type="Pfam" id="PF13715">
    <property type="entry name" value="CarbopepD_reg_2"/>
    <property type="match status" value="1"/>
</dbReference>
<dbReference type="PANTHER" id="PTHR30069">
    <property type="entry name" value="TONB-DEPENDENT OUTER MEMBRANE RECEPTOR"/>
    <property type="match status" value="1"/>
</dbReference>
<gene>
    <name evidence="3" type="ORF">A4R26_00870</name>
</gene>
<sequence length="844" mass="95458">MNILRVLLLSIGVCLADSATAQHHLLKTKFVCKTASGNAHALLHELVSYCGVNIEYSPSNLDTTKRINLPGGETTIGAVLNKILKGQRVNVIEKNNKILIASATTPLPPDAFPEKLVLFGFIQQEGSREPLPYATVRDKTTGTVCESNIAGFYSMELAEGAHTFEISFTGFSTRTVDVDLAQDTRFNLILSPITLPEIQVNTSNTLKRDAGNKLDNDRSGMYSNMLGETDPVRAVYLLPGNMESQETGGKLIVRGGEPGQSLLLLDGNPVFNPAHLLGEISVVSNTSVKSLRQYKNDFPSRYTGAISSITAINTKDGNMQRWTGEGALGFSSASVSVEGPLKKERTALMASVRHSLGDAGNNDLLTYDALFNDIHLKLTHRINKNNKLLISRYTGDDRLQLTQENSDYLQKWSNGLFTINLNTVTGKRSFTNTTLNFSDFDNYVALKYIVTPAVGTGIPFNGNTVFNNYSKGNRFEAKTAWEITASPSLQFQFGSRFEHVQIKPYTTLVTTAFEEEEMNFRPLSKLSFNNVSVWYENEIRIGQHLLIRPGIHANAYVTENYNNPSIQPRLFASYRLNNKQQLHISYSHIGQWLHQVTSMYPGINRELWLPANERLLPALSKMINAGYQYKNNRLINFSADVYYKQMTNLVYFSEKANVLFYNDAIEKNLVTGKGKSYGLEMVAERKFTKWKALLSYTLSWSWRQFDSLNNGKEQPYRYDRRNNLNILVSYRPKPTLETSVLWHFHTGDWITTPSGIPSNPNEEYTIIAPYRGKAYNRVNINGTFYLKPWKYWQHRLSAGVHVMDQANDEYTTRFSAPDNTDYDLDLFPDQLFKYSWYVSYNISF</sequence>
<organism evidence="3 4">
    <name type="scientific">Niastella populi</name>
    <dbReference type="NCBI Taxonomy" id="550983"/>
    <lineage>
        <taxon>Bacteria</taxon>
        <taxon>Pseudomonadati</taxon>
        <taxon>Bacteroidota</taxon>
        <taxon>Chitinophagia</taxon>
        <taxon>Chitinophagales</taxon>
        <taxon>Chitinophagaceae</taxon>
        <taxon>Niastella</taxon>
    </lineage>
</organism>
<evidence type="ECO:0000313" key="4">
    <source>
        <dbReference type="Proteomes" id="UP000192276"/>
    </source>
</evidence>
<dbReference type="AlphaFoldDB" id="A0A1V9GCV9"/>
<feature type="chain" id="PRO_5013252320" description="TonB-dependent receptor plug domain-containing protein" evidence="2">
    <location>
        <begin position="22"/>
        <end position="844"/>
    </location>
</feature>
<dbReference type="SUPFAM" id="SSF56935">
    <property type="entry name" value="Porins"/>
    <property type="match status" value="1"/>
</dbReference>
<dbReference type="GO" id="GO:0009279">
    <property type="term" value="C:cell outer membrane"/>
    <property type="evidence" value="ECO:0007669"/>
    <property type="project" value="TreeGrafter"/>
</dbReference>
<evidence type="ECO:0008006" key="5">
    <source>
        <dbReference type="Google" id="ProtNLM"/>
    </source>
</evidence>
<reference evidence="4" key="1">
    <citation type="submission" date="2016-04" db="EMBL/GenBank/DDBJ databases">
        <authorList>
            <person name="Chen L."/>
            <person name="Zhuang W."/>
            <person name="Wang G."/>
        </authorList>
    </citation>
    <scope>NUCLEOTIDE SEQUENCE [LARGE SCALE GENOMIC DNA]</scope>
    <source>
        <strain evidence="4">208</strain>
    </source>
</reference>
<feature type="signal peptide" evidence="2">
    <location>
        <begin position="1"/>
        <end position="21"/>
    </location>
</feature>
<dbReference type="SUPFAM" id="SSF49464">
    <property type="entry name" value="Carboxypeptidase regulatory domain-like"/>
    <property type="match status" value="1"/>
</dbReference>
<dbReference type="Proteomes" id="UP000192276">
    <property type="component" value="Unassembled WGS sequence"/>
</dbReference>
<accession>A0A1V9GCV9</accession>
<dbReference type="RefSeq" id="WP_081158687.1">
    <property type="nucleotide sequence ID" value="NZ_LWBP01000001.1"/>
</dbReference>
<dbReference type="InterPro" id="IPR008969">
    <property type="entry name" value="CarboxyPept-like_regulatory"/>
</dbReference>
<evidence type="ECO:0000256" key="1">
    <source>
        <dbReference type="ARBA" id="ARBA00022729"/>
    </source>
</evidence>
<dbReference type="GO" id="GO:0044718">
    <property type="term" value="P:siderophore transmembrane transport"/>
    <property type="evidence" value="ECO:0007669"/>
    <property type="project" value="TreeGrafter"/>
</dbReference>
<dbReference type="Gene3D" id="2.60.40.1120">
    <property type="entry name" value="Carboxypeptidase-like, regulatory domain"/>
    <property type="match status" value="1"/>
</dbReference>
<comment type="caution">
    <text evidence="3">The sequence shown here is derived from an EMBL/GenBank/DDBJ whole genome shotgun (WGS) entry which is preliminary data.</text>
</comment>
<dbReference type="InterPro" id="IPR039426">
    <property type="entry name" value="TonB-dep_rcpt-like"/>
</dbReference>
<protein>
    <recommendedName>
        <fullName evidence="5">TonB-dependent receptor plug domain-containing protein</fullName>
    </recommendedName>
</protein>